<evidence type="ECO:0000256" key="3">
    <source>
        <dbReference type="ARBA" id="ARBA00022781"/>
    </source>
</evidence>
<keyword evidence="5 7" id="KW-0472">Membrane</keyword>
<keyword evidence="9" id="KW-1185">Reference proteome</keyword>
<dbReference type="RefSeq" id="WP_089183177.1">
    <property type="nucleotide sequence ID" value="NZ_CP043427.1"/>
</dbReference>
<dbReference type="GO" id="GO:0045259">
    <property type="term" value="C:proton-transporting ATP synthase complex"/>
    <property type="evidence" value="ECO:0007669"/>
    <property type="project" value="UniProtKB-KW"/>
</dbReference>
<dbReference type="GO" id="GO:0005886">
    <property type="term" value="C:plasma membrane"/>
    <property type="evidence" value="ECO:0007669"/>
    <property type="project" value="UniProtKB-SubCell"/>
</dbReference>
<sequence length="176" mass="20232">MSDQVSKKYVKAILSEFKNEELDYVISTLNDIKSAFFIEKFNYVVTSPMLNNSQKAAFILSLVDNPNSKFINFIKLLSENKRLTIIPSIAKELNHANAISKKIYKGVVYTKFNLLDEQKKLLEDSFSKKFNAKVVFDFYTNDFNGIKISIPDLGAEINFSIDRLKDMMSEYILKAI</sequence>
<evidence type="ECO:0000256" key="7">
    <source>
        <dbReference type="HAMAP-Rule" id="MF_01416"/>
    </source>
</evidence>
<accession>A0A381DJK5</accession>
<dbReference type="Gene3D" id="1.10.520.20">
    <property type="entry name" value="N-terminal domain of the delta subunit of the F1F0-ATP synthase"/>
    <property type="match status" value="1"/>
</dbReference>
<keyword evidence="8" id="KW-0378">Hydrolase</keyword>
<reference evidence="8 9" key="1">
    <citation type="submission" date="2018-06" db="EMBL/GenBank/DDBJ databases">
        <authorList>
            <consortium name="Pathogen Informatics"/>
            <person name="Doyle S."/>
        </authorList>
    </citation>
    <scope>NUCLEOTIDE SEQUENCE [LARGE SCALE GENOMIC DNA]</scope>
    <source>
        <strain evidence="8 9">NCTC12475</strain>
    </source>
</reference>
<protein>
    <recommendedName>
        <fullName evidence="7">ATP synthase subunit delta</fullName>
    </recommendedName>
    <alternativeName>
        <fullName evidence="7">ATP synthase F(1) sector subunit delta</fullName>
    </alternativeName>
    <alternativeName>
        <fullName evidence="7">F-type ATPase subunit delta</fullName>
        <shortName evidence="7">F-ATPase subunit delta</shortName>
    </alternativeName>
</protein>
<keyword evidence="7" id="KW-1003">Cell membrane</keyword>
<keyword evidence="2 7" id="KW-0813">Transport</keyword>
<evidence type="ECO:0000313" key="9">
    <source>
        <dbReference type="Proteomes" id="UP000254920"/>
    </source>
</evidence>
<comment type="similarity">
    <text evidence="7">Belongs to the ATPase delta chain family.</text>
</comment>
<dbReference type="Proteomes" id="UP000254920">
    <property type="component" value="Unassembled WGS sequence"/>
</dbReference>
<proteinExistence type="inferred from homology"/>
<keyword evidence="7" id="KW-0139">CF(1)</keyword>
<dbReference type="SUPFAM" id="SSF47928">
    <property type="entry name" value="N-terminal domain of the delta subunit of the F1F0-ATP synthase"/>
    <property type="match status" value="1"/>
</dbReference>
<name>A0A381DJK5_9BACT</name>
<dbReference type="Pfam" id="PF00213">
    <property type="entry name" value="OSCP"/>
    <property type="match status" value="1"/>
</dbReference>
<dbReference type="InterPro" id="IPR000711">
    <property type="entry name" value="ATPase_OSCP/dsu"/>
</dbReference>
<comment type="function">
    <text evidence="7">This protein is part of the stalk that links CF(0) to CF(1). It either transmits conformational changes from CF(0) to CF(1) or is implicated in proton conduction.</text>
</comment>
<gene>
    <name evidence="7 8" type="primary">atpH</name>
    <name evidence="8" type="ORF">NCTC12475_01026</name>
</gene>
<dbReference type="OrthoDB" id="5339308at2"/>
<organism evidence="8 9">
    <name type="scientific">Campylobacter sputorum subsp. sputorum</name>
    <dbReference type="NCBI Taxonomy" id="32024"/>
    <lineage>
        <taxon>Bacteria</taxon>
        <taxon>Pseudomonadati</taxon>
        <taxon>Campylobacterota</taxon>
        <taxon>Epsilonproteobacteria</taxon>
        <taxon>Campylobacterales</taxon>
        <taxon>Campylobacteraceae</taxon>
        <taxon>Campylobacter</taxon>
    </lineage>
</organism>
<evidence type="ECO:0000256" key="2">
    <source>
        <dbReference type="ARBA" id="ARBA00022448"/>
    </source>
</evidence>
<evidence type="ECO:0000256" key="4">
    <source>
        <dbReference type="ARBA" id="ARBA00023065"/>
    </source>
</evidence>
<dbReference type="EMBL" id="UFVD01000001">
    <property type="protein sequence ID" value="SUX10815.1"/>
    <property type="molecule type" value="Genomic_DNA"/>
</dbReference>
<dbReference type="HAMAP" id="MF_01416">
    <property type="entry name" value="ATP_synth_delta_bact"/>
    <property type="match status" value="1"/>
</dbReference>
<dbReference type="InterPro" id="IPR026015">
    <property type="entry name" value="ATP_synth_OSCP/delta_N_sf"/>
</dbReference>
<keyword evidence="4 7" id="KW-0406">Ion transport</keyword>
<evidence type="ECO:0000256" key="5">
    <source>
        <dbReference type="ARBA" id="ARBA00023136"/>
    </source>
</evidence>
<dbReference type="NCBIfam" id="NF006291">
    <property type="entry name" value="PRK08474.1"/>
    <property type="match status" value="1"/>
</dbReference>
<evidence type="ECO:0000256" key="1">
    <source>
        <dbReference type="ARBA" id="ARBA00004370"/>
    </source>
</evidence>
<evidence type="ECO:0000313" key="8">
    <source>
        <dbReference type="EMBL" id="SUX10815.1"/>
    </source>
</evidence>
<dbReference type="GO" id="GO:0016787">
    <property type="term" value="F:hydrolase activity"/>
    <property type="evidence" value="ECO:0007669"/>
    <property type="project" value="UniProtKB-KW"/>
</dbReference>
<keyword evidence="3 7" id="KW-0375">Hydrogen ion transport</keyword>
<comment type="function">
    <text evidence="7">F(1)F(0) ATP synthase produces ATP from ADP in the presence of a proton or sodium gradient. F-type ATPases consist of two structural domains, F(1) containing the extramembraneous catalytic core and F(0) containing the membrane proton channel, linked together by a central stalk and a peripheral stalk. During catalysis, ATP synthesis in the catalytic domain of F(1) is coupled via a rotary mechanism of the central stalk subunits to proton translocation.</text>
</comment>
<keyword evidence="6 7" id="KW-0066">ATP synthesis</keyword>
<comment type="subcellular location">
    <subcellularLocation>
        <location evidence="7">Cell membrane</location>
        <topology evidence="7">Peripheral membrane protein</topology>
    </subcellularLocation>
    <subcellularLocation>
        <location evidence="1">Membrane</location>
    </subcellularLocation>
</comment>
<dbReference type="GeneID" id="93091447"/>
<dbReference type="AlphaFoldDB" id="A0A381DJK5"/>
<evidence type="ECO:0000256" key="6">
    <source>
        <dbReference type="ARBA" id="ARBA00023310"/>
    </source>
</evidence>
<dbReference type="STRING" id="32024.GCA_000788295_01734"/>
<dbReference type="GO" id="GO:0046933">
    <property type="term" value="F:proton-transporting ATP synthase activity, rotational mechanism"/>
    <property type="evidence" value="ECO:0007669"/>
    <property type="project" value="UniProtKB-UniRule"/>
</dbReference>